<proteinExistence type="predicted"/>
<organism evidence="1 2">
    <name type="scientific">Cymbomonas tetramitiformis</name>
    <dbReference type="NCBI Taxonomy" id="36881"/>
    <lineage>
        <taxon>Eukaryota</taxon>
        <taxon>Viridiplantae</taxon>
        <taxon>Chlorophyta</taxon>
        <taxon>Pyramimonadophyceae</taxon>
        <taxon>Pyramimonadales</taxon>
        <taxon>Pyramimonadaceae</taxon>
        <taxon>Cymbomonas</taxon>
    </lineage>
</organism>
<evidence type="ECO:0000313" key="1">
    <source>
        <dbReference type="EMBL" id="KAK3242528.1"/>
    </source>
</evidence>
<evidence type="ECO:0000313" key="2">
    <source>
        <dbReference type="Proteomes" id="UP001190700"/>
    </source>
</evidence>
<dbReference type="AlphaFoldDB" id="A0AAE0EVM0"/>
<dbReference type="EMBL" id="LGRX02033153">
    <property type="protein sequence ID" value="KAK3242528.1"/>
    <property type="molecule type" value="Genomic_DNA"/>
</dbReference>
<protein>
    <submittedName>
        <fullName evidence="1">Uncharacterized protein</fullName>
    </submittedName>
</protein>
<dbReference type="SUPFAM" id="SSF82171">
    <property type="entry name" value="DPP6 N-terminal domain-like"/>
    <property type="match status" value="1"/>
</dbReference>
<keyword evidence="2" id="KW-1185">Reference proteome</keyword>
<name>A0AAE0EVM0_9CHLO</name>
<reference evidence="1 2" key="1">
    <citation type="journal article" date="2015" name="Genome Biol. Evol.">
        <title>Comparative Genomics of a Bacterivorous Green Alga Reveals Evolutionary Causalities and Consequences of Phago-Mixotrophic Mode of Nutrition.</title>
        <authorList>
            <person name="Burns J.A."/>
            <person name="Paasch A."/>
            <person name="Narechania A."/>
            <person name="Kim E."/>
        </authorList>
    </citation>
    <scope>NUCLEOTIDE SEQUENCE [LARGE SCALE GENOMIC DNA]</scope>
    <source>
        <strain evidence="1 2">PLY_AMNH</strain>
    </source>
</reference>
<sequence length="529" mass="57558">MSRTDYIFDTQVTFAPKEHCLDNCDNFSACGEFLCYDTRDGSTGPGVESSTQVEKVELCSGTVTTLLEYKDAIVDRDTTSAPGIGAPSFGYAGSDRVAIIHGPPLSAVDEIGFYGKANRRGCELLADGSGEGRWLDKRVVPPSPDVLTSTFFTEEEWFAERGTHRGGTHRHEYCRDGTRVGCTYDDNLLPEYGRTIAYLEYGSHAPSGVCCSFAILVPVTKHGESKEGEIEVAAGDSWVGSTGEMRAFIGKVRESKFKEKQYEESLFVCDIPKSVDITTASSGSRTEFPTPPQGVVVRRLTHSWAGGIVRGSPSGKMIAYYGKDVDGVKQIFIIPSDGSDESSDTDKQPQQVTYLSEGVKSLRWQSENVLAFISGTNDVMLACAKPGSDFGRMLRCRHLPIRYMAPPKMDVIRNNLAVSPDGSMLAYNSAPFTRNQQIYVMACPPMGGWTQGILNFEPKQWALEENGAIAAIPYCGNGGNILNLNAMEASPPLQKTTDQLGLKTRTAKHKVGIVCSVVASIALMVFSKK</sequence>
<accession>A0AAE0EVM0</accession>
<gene>
    <name evidence="1" type="ORF">CYMTET_47786</name>
</gene>
<dbReference type="Proteomes" id="UP001190700">
    <property type="component" value="Unassembled WGS sequence"/>
</dbReference>
<comment type="caution">
    <text evidence="1">The sequence shown here is derived from an EMBL/GenBank/DDBJ whole genome shotgun (WGS) entry which is preliminary data.</text>
</comment>